<dbReference type="Proteomes" id="UP001652628">
    <property type="component" value="Unplaced"/>
</dbReference>
<keyword evidence="1" id="KW-1185">Reference proteome</keyword>
<protein>
    <submittedName>
        <fullName evidence="2">Uncharacterized protein</fullName>
    </submittedName>
</protein>
<sequence>MANTRGPRQPGRRLLVSAVTSTLMYAAPIWARATKNGSYMQDGDSVQRLCALLVCCAFRTVSHDAALVISGDIPMLAVESANIRAGSTGVATAESLQKMCRELTIAKWQERTFTTSAKDLDHVPRLVTQAFLLAG</sequence>
<organism evidence="1 2">
    <name type="scientific">Drosophila suzukii</name>
    <name type="common">Spotted-wing drosophila fruit fly</name>
    <dbReference type="NCBI Taxonomy" id="28584"/>
    <lineage>
        <taxon>Eukaryota</taxon>
        <taxon>Metazoa</taxon>
        <taxon>Ecdysozoa</taxon>
        <taxon>Arthropoda</taxon>
        <taxon>Hexapoda</taxon>
        <taxon>Insecta</taxon>
        <taxon>Pterygota</taxon>
        <taxon>Neoptera</taxon>
        <taxon>Endopterygota</taxon>
        <taxon>Diptera</taxon>
        <taxon>Brachycera</taxon>
        <taxon>Muscomorpha</taxon>
        <taxon>Ephydroidea</taxon>
        <taxon>Drosophilidae</taxon>
        <taxon>Drosophila</taxon>
        <taxon>Sophophora</taxon>
    </lineage>
</organism>
<dbReference type="RefSeq" id="XP_070855581.1">
    <property type="nucleotide sequence ID" value="XM_070999480.1"/>
</dbReference>
<evidence type="ECO:0000313" key="2">
    <source>
        <dbReference type="RefSeq" id="XP_070855581.1"/>
    </source>
</evidence>
<dbReference type="GeneID" id="139355145"/>
<accession>A0ABM4U020</accession>
<gene>
    <name evidence="2" type="primary">LOC139355145</name>
</gene>
<reference evidence="2" key="1">
    <citation type="submission" date="2025-08" db="UniProtKB">
        <authorList>
            <consortium name="RefSeq"/>
        </authorList>
    </citation>
    <scope>IDENTIFICATION</scope>
</reference>
<name>A0ABM4U020_DROSZ</name>
<proteinExistence type="predicted"/>
<evidence type="ECO:0000313" key="1">
    <source>
        <dbReference type="Proteomes" id="UP001652628"/>
    </source>
</evidence>